<dbReference type="HOGENOM" id="CLU_000288_127_1_1"/>
<dbReference type="EMBL" id="HE616743">
    <property type="protein sequence ID" value="CCE90711.1"/>
    <property type="molecule type" value="Genomic_DNA"/>
</dbReference>
<feature type="compositionally biased region" description="Low complexity" evidence="11">
    <location>
        <begin position="88"/>
        <end position="123"/>
    </location>
</feature>
<keyword evidence="3" id="KW-0808">Transferase</keyword>
<dbReference type="PROSITE" id="PS00108">
    <property type="entry name" value="PROTEIN_KINASE_ST"/>
    <property type="match status" value="1"/>
</dbReference>
<dbReference type="GO" id="GO:0009249">
    <property type="term" value="P:protein lipoylation"/>
    <property type="evidence" value="ECO:0007669"/>
    <property type="project" value="EnsemblFungi"/>
</dbReference>
<dbReference type="GO" id="GO:0005829">
    <property type="term" value="C:cytosol"/>
    <property type="evidence" value="ECO:0007669"/>
    <property type="project" value="TreeGrafter"/>
</dbReference>
<comment type="catalytic activity">
    <reaction evidence="8">
        <text>L-seryl-[protein] + ATP = O-phospho-L-seryl-[protein] + ADP + H(+)</text>
        <dbReference type="Rhea" id="RHEA:17989"/>
        <dbReference type="Rhea" id="RHEA-COMP:9863"/>
        <dbReference type="Rhea" id="RHEA-COMP:11604"/>
        <dbReference type="ChEBI" id="CHEBI:15378"/>
        <dbReference type="ChEBI" id="CHEBI:29999"/>
        <dbReference type="ChEBI" id="CHEBI:30616"/>
        <dbReference type="ChEBI" id="CHEBI:83421"/>
        <dbReference type="ChEBI" id="CHEBI:456216"/>
        <dbReference type="EC" id="2.7.11.1"/>
    </reaction>
</comment>
<comment type="catalytic activity">
    <reaction evidence="7">
        <text>L-threonyl-[protein] + ATP = O-phospho-L-threonyl-[protein] + ADP + H(+)</text>
        <dbReference type="Rhea" id="RHEA:46608"/>
        <dbReference type="Rhea" id="RHEA-COMP:11060"/>
        <dbReference type="Rhea" id="RHEA-COMP:11605"/>
        <dbReference type="ChEBI" id="CHEBI:15378"/>
        <dbReference type="ChEBI" id="CHEBI:30013"/>
        <dbReference type="ChEBI" id="CHEBI:30616"/>
        <dbReference type="ChEBI" id="CHEBI:61977"/>
        <dbReference type="ChEBI" id="CHEBI:456216"/>
        <dbReference type="EC" id="2.7.11.1"/>
    </reaction>
</comment>
<evidence type="ECO:0000256" key="7">
    <source>
        <dbReference type="ARBA" id="ARBA00047899"/>
    </source>
</evidence>
<dbReference type="SMART" id="SM00220">
    <property type="entry name" value="S_TKc"/>
    <property type="match status" value="1"/>
</dbReference>
<evidence type="ECO:0000256" key="5">
    <source>
        <dbReference type="ARBA" id="ARBA00022777"/>
    </source>
</evidence>
<evidence type="ECO:0000259" key="12">
    <source>
        <dbReference type="PROSITE" id="PS50011"/>
    </source>
</evidence>
<dbReference type="GO" id="GO:0045807">
    <property type="term" value="P:positive regulation of endocytosis"/>
    <property type="evidence" value="ECO:0007669"/>
    <property type="project" value="EnsemblFungi"/>
</dbReference>
<feature type="region of interest" description="Disordered" evidence="11">
    <location>
        <begin position="45"/>
        <end position="137"/>
    </location>
</feature>
<dbReference type="STRING" id="1076872.G8ZQ17"/>
<evidence type="ECO:0000256" key="9">
    <source>
        <dbReference type="ARBA" id="ARBA00078109"/>
    </source>
</evidence>
<dbReference type="GO" id="GO:0000082">
    <property type="term" value="P:G1/S transition of mitotic cell cycle"/>
    <property type="evidence" value="ECO:0007669"/>
    <property type="project" value="EnsemblFungi"/>
</dbReference>
<dbReference type="OrthoDB" id="6513151at2759"/>
<dbReference type="Pfam" id="PF00069">
    <property type="entry name" value="Pkinase"/>
    <property type="match status" value="1"/>
</dbReference>
<dbReference type="GeneID" id="11504948"/>
<dbReference type="Gene3D" id="1.10.510.10">
    <property type="entry name" value="Transferase(Phosphotransferase) domain 1"/>
    <property type="match status" value="1"/>
</dbReference>
<reference evidence="13 14" key="1">
    <citation type="journal article" date="2011" name="Proc. Natl. Acad. Sci. U.S.A.">
        <title>Evolutionary erosion of yeast sex chromosomes by mating-type switching accidents.</title>
        <authorList>
            <person name="Gordon J.L."/>
            <person name="Armisen D."/>
            <person name="Proux-Wera E."/>
            <person name="Oheigeartaigh S.S."/>
            <person name="Byrne K.P."/>
            <person name="Wolfe K.H."/>
        </authorList>
    </citation>
    <scope>NUCLEOTIDE SEQUENCE [LARGE SCALE GENOMIC DNA]</scope>
    <source>
        <strain evidence="14">ATCC 10662 / CBS 1146 / NBRC 0425 / NCYC 2629 / NRRL Y-866</strain>
    </source>
</reference>
<dbReference type="PANTHER" id="PTHR24343">
    <property type="entry name" value="SERINE/THREONINE KINASE"/>
    <property type="match status" value="1"/>
</dbReference>
<dbReference type="GO" id="GO:0008104">
    <property type="term" value="P:intracellular protein localization"/>
    <property type="evidence" value="ECO:0007669"/>
    <property type="project" value="EnsemblFungi"/>
</dbReference>
<dbReference type="GO" id="GO:0004674">
    <property type="term" value="F:protein serine/threonine kinase activity"/>
    <property type="evidence" value="ECO:0007669"/>
    <property type="project" value="UniProtKB-KW"/>
</dbReference>
<dbReference type="InterPro" id="IPR000719">
    <property type="entry name" value="Prot_kinase_dom"/>
</dbReference>
<feature type="region of interest" description="Disordered" evidence="11">
    <location>
        <begin position="1"/>
        <end position="21"/>
    </location>
</feature>
<dbReference type="InterPro" id="IPR017441">
    <property type="entry name" value="Protein_kinase_ATP_BS"/>
</dbReference>
<keyword evidence="2" id="KW-0723">Serine/threonine-protein kinase</keyword>
<organism evidence="13 14">
    <name type="scientific">Torulaspora delbrueckii</name>
    <name type="common">Yeast</name>
    <name type="synonym">Candida colliculosa</name>
    <dbReference type="NCBI Taxonomy" id="4950"/>
    <lineage>
        <taxon>Eukaryota</taxon>
        <taxon>Fungi</taxon>
        <taxon>Dikarya</taxon>
        <taxon>Ascomycota</taxon>
        <taxon>Saccharomycotina</taxon>
        <taxon>Saccharomycetes</taxon>
        <taxon>Saccharomycetales</taxon>
        <taxon>Saccharomycetaceae</taxon>
        <taxon>Torulaspora</taxon>
    </lineage>
</organism>
<sequence>MLTSTDTNKPVAPGVSRKNTLSKVAKLFGAGSSSKSSVNVIADAHSNATDNSTTESLPSYKSKKNPATPSPPLIPAHPPAPSANPGKSLISPITSSSSSSVRSSISGVSLSSTSPTTANASSSKVRDGSNALPSNDSNVNIASHSSVTNLLPLNSSPALSGRFVVHEDGSHEHHLKNAKRQEKLTSMIKNMVGAQKIRGQAKSAVPDIMADTTKTITPQQRTDPPTLFAGLMKQMANMNENDGEKVPFSGASNGTEKRWYKNAAAYESVPSWTPALSNADSRCFSEKYGRCQEVLGKGAFGVVRICQKKNPTPNGNNKEMLFAVKEFKRKASEQPAKYSKRLASEFCISSSLRHTNIIMTFDLFQDAKGEYCEVMEYCAGGDLFTLIIAAGKLEYIEADCFFKQLIRGVVYMHEMGVCHRDLKPENLLLTSNGTLKIIDFGNSECFKMAWEKDIHLSGGVCGSSPYIAPEEYSQEEFDPRPVDIWACGVIYMAMRTGRQLWRIAQKDDEFFAKYLRGRKEKGGYEPIENLKRARCRNVIYSMLDPVPYRRISGKQILNSEWGREIRCCNDGHAIK</sequence>
<dbReference type="PANTHER" id="PTHR24343:SF558">
    <property type="entry name" value="PROTEIN KINASE DOMAIN-CONTAINING PROTEIN"/>
    <property type="match status" value="1"/>
</dbReference>
<evidence type="ECO:0000256" key="10">
    <source>
        <dbReference type="PROSITE-ProRule" id="PRU10141"/>
    </source>
</evidence>
<dbReference type="Proteomes" id="UP000005627">
    <property type="component" value="Chromosome 2"/>
</dbReference>
<dbReference type="InParanoid" id="G8ZQ17"/>
<evidence type="ECO:0000313" key="14">
    <source>
        <dbReference type="Proteomes" id="UP000005627"/>
    </source>
</evidence>
<dbReference type="InterPro" id="IPR008271">
    <property type="entry name" value="Ser/Thr_kinase_AS"/>
</dbReference>
<dbReference type="GO" id="GO:0005524">
    <property type="term" value="F:ATP binding"/>
    <property type="evidence" value="ECO:0007669"/>
    <property type="project" value="UniProtKB-UniRule"/>
</dbReference>
<keyword evidence="4 10" id="KW-0547">Nucleotide-binding</keyword>
<evidence type="ECO:0000256" key="4">
    <source>
        <dbReference type="ARBA" id="ARBA00022741"/>
    </source>
</evidence>
<dbReference type="SUPFAM" id="SSF56112">
    <property type="entry name" value="Protein kinase-like (PK-like)"/>
    <property type="match status" value="1"/>
</dbReference>
<evidence type="ECO:0000256" key="2">
    <source>
        <dbReference type="ARBA" id="ARBA00022527"/>
    </source>
</evidence>
<dbReference type="GO" id="GO:0005739">
    <property type="term" value="C:mitochondrion"/>
    <property type="evidence" value="ECO:0007669"/>
    <property type="project" value="EnsemblFungi"/>
</dbReference>
<dbReference type="FunCoup" id="G8ZQ17">
    <property type="interactions" value="201"/>
</dbReference>
<dbReference type="EC" id="2.7.11.1" evidence="1"/>
<evidence type="ECO:0000313" key="13">
    <source>
        <dbReference type="EMBL" id="CCE90711.1"/>
    </source>
</evidence>
<feature type="compositionally biased region" description="Polar residues" evidence="11">
    <location>
        <begin position="46"/>
        <end position="59"/>
    </location>
</feature>
<feature type="binding site" evidence="10">
    <location>
        <position position="325"/>
    </location>
    <ligand>
        <name>ATP</name>
        <dbReference type="ChEBI" id="CHEBI:30616"/>
    </ligand>
</feature>
<dbReference type="RefSeq" id="XP_003679922.1">
    <property type="nucleotide sequence ID" value="XM_003679874.1"/>
</dbReference>
<evidence type="ECO:0000256" key="1">
    <source>
        <dbReference type="ARBA" id="ARBA00012513"/>
    </source>
</evidence>
<keyword evidence="5" id="KW-0418">Kinase</keyword>
<accession>G8ZQ17</accession>
<evidence type="ECO:0000256" key="11">
    <source>
        <dbReference type="SAM" id="MobiDB-lite"/>
    </source>
</evidence>
<evidence type="ECO:0000256" key="3">
    <source>
        <dbReference type="ARBA" id="ARBA00022679"/>
    </source>
</evidence>
<evidence type="ECO:0000256" key="8">
    <source>
        <dbReference type="ARBA" id="ARBA00048679"/>
    </source>
</evidence>
<dbReference type="PROSITE" id="PS50011">
    <property type="entry name" value="PROTEIN_KINASE_DOM"/>
    <property type="match status" value="1"/>
</dbReference>
<evidence type="ECO:0000256" key="6">
    <source>
        <dbReference type="ARBA" id="ARBA00022840"/>
    </source>
</evidence>
<dbReference type="CDD" id="cd13994">
    <property type="entry name" value="STKc_HAL4_like"/>
    <property type="match status" value="1"/>
</dbReference>
<proteinExistence type="predicted"/>
<keyword evidence="14" id="KW-1185">Reference proteome</keyword>
<dbReference type="GO" id="GO:1903329">
    <property type="term" value="P:regulation of iron-sulfur cluster assembly"/>
    <property type="evidence" value="ECO:0007669"/>
    <property type="project" value="EnsemblFungi"/>
</dbReference>
<dbReference type="GO" id="GO:0030007">
    <property type="term" value="P:intracellular potassium ion homeostasis"/>
    <property type="evidence" value="ECO:0007669"/>
    <property type="project" value="EnsemblFungi"/>
</dbReference>
<dbReference type="eggNOG" id="KOG0590">
    <property type="taxonomic scope" value="Eukaryota"/>
</dbReference>
<dbReference type="FunFam" id="1.10.510.10:FF:000183">
    <property type="entry name" value="Serine/threonine-protein kinase hal4"/>
    <property type="match status" value="1"/>
</dbReference>
<dbReference type="AlphaFoldDB" id="G8ZQ17"/>
<protein>
    <recommendedName>
        <fullName evidence="1">non-specific serine/threonine protein kinase</fullName>
        <ecNumber evidence="1">2.7.11.1</ecNumber>
    </recommendedName>
    <alternativeName>
        <fullName evidence="9">Halotolerance protein 4</fullName>
    </alternativeName>
</protein>
<dbReference type="KEGG" id="tdl:TDEL_0B05820"/>
<keyword evidence="6 10" id="KW-0067">ATP-binding</keyword>
<gene>
    <name evidence="13" type="primary">TDEL0B05820</name>
    <name evidence="13" type="ORF">TDEL_0B05820</name>
</gene>
<dbReference type="PROSITE" id="PS00107">
    <property type="entry name" value="PROTEIN_KINASE_ATP"/>
    <property type="match status" value="1"/>
</dbReference>
<name>G8ZQ17_TORDE</name>
<feature type="domain" description="Protein kinase" evidence="12">
    <location>
        <begin position="289"/>
        <end position="562"/>
    </location>
</feature>
<dbReference type="InterPro" id="IPR011009">
    <property type="entry name" value="Kinase-like_dom_sf"/>
</dbReference>
<feature type="compositionally biased region" description="Pro residues" evidence="11">
    <location>
        <begin position="68"/>
        <end position="82"/>
    </location>
</feature>